<evidence type="ECO:0000313" key="3">
    <source>
        <dbReference type="Proteomes" id="UP000314294"/>
    </source>
</evidence>
<name>A0A4Z2F3K8_9TELE</name>
<keyword evidence="3" id="KW-1185">Reference proteome</keyword>
<accession>A0A4Z2F3K8</accession>
<gene>
    <name evidence="2" type="ORF">EYF80_054196</name>
</gene>
<dbReference type="AlphaFoldDB" id="A0A4Z2F3K8"/>
<dbReference type="Proteomes" id="UP000314294">
    <property type="component" value="Unassembled WGS sequence"/>
</dbReference>
<sequence length="97" mass="10595">MCSSTRHAEVGKERNALGSLPELIPRLQTPVNNTSVTMWKPQAGGHSCFRPKRPPPVDGAERRREFPNVFLTPVTSTLQRIGLQTTTGADRSGLDGL</sequence>
<evidence type="ECO:0000313" key="2">
    <source>
        <dbReference type="EMBL" id="TNN35638.1"/>
    </source>
</evidence>
<protein>
    <submittedName>
        <fullName evidence="2">Uncharacterized protein</fullName>
    </submittedName>
</protein>
<reference evidence="2 3" key="1">
    <citation type="submission" date="2019-03" db="EMBL/GenBank/DDBJ databases">
        <title>First draft genome of Liparis tanakae, snailfish: a comprehensive survey of snailfish specific genes.</title>
        <authorList>
            <person name="Kim W."/>
            <person name="Song I."/>
            <person name="Jeong J.-H."/>
            <person name="Kim D."/>
            <person name="Kim S."/>
            <person name="Ryu S."/>
            <person name="Song J.Y."/>
            <person name="Lee S.K."/>
        </authorList>
    </citation>
    <scope>NUCLEOTIDE SEQUENCE [LARGE SCALE GENOMIC DNA]</scope>
    <source>
        <tissue evidence="2">Muscle</tissue>
    </source>
</reference>
<proteinExistence type="predicted"/>
<dbReference type="EMBL" id="SRLO01001734">
    <property type="protein sequence ID" value="TNN35638.1"/>
    <property type="molecule type" value="Genomic_DNA"/>
</dbReference>
<evidence type="ECO:0000256" key="1">
    <source>
        <dbReference type="SAM" id="MobiDB-lite"/>
    </source>
</evidence>
<feature type="region of interest" description="Disordered" evidence="1">
    <location>
        <begin position="41"/>
        <end position="63"/>
    </location>
</feature>
<organism evidence="2 3">
    <name type="scientific">Liparis tanakae</name>
    <name type="common">Tanaka's snailfish</name>
    <dbReference type="NCBI Taxonomy" id="230148"/>
    <lineage>
        <taxon>Eukaryota</taxon>
        <taxon>Metazoa</taxon>
        <taxon>Chordata</taxon>
        <taxon>Craniata</taxon>
        <taxon>Vertebrata</taxon>
        <taxon>Euteleostomi</taxon>
        <taxon>Actinopterygii</taxon>
        <taxon>Neopterygii</taxon>
        <taxon>Teleostei</taxon>
        <taxon>Neoteleostei</taxon>
        <taxon>Acanthomorphata</taxon>
        <taxon>Eupercaria</taxon>
        <taxon>Perciformes</taxon>
        <taxon>Cottioidei</taxon>
        <taxon>Cottales</taxon>
        <taxon>Liparidae</taxon>
        <taxon>Liparis</taxon>
    </lineage>
</organism>
<comment type="caution">
    <text evidence="2">The sequence shown here is derived from an EMBL/GenBank/DDBJ whole genome shotgun (WGS) entry which is preliminary data.</text>
</comment>